<feature type="region of interest" description="Disordered" evidence="2">
    <location>
        <begin position="194"/>
        <end position="232"/>
    </location>
</feature>
<dbReference type="Proteomes" id="UP000663879">
    <property type="component" value="Unassembled WGS sequence"/>
</dbReference>
<evidence type="ECO:0000256" key="1">
    <source>
        <dbReference type="SAM" id="Coils"/>
    </source>
</evidence>
<gene>
    <name evidence="4" type="ORF">OXX778_LOCUS4189</name>
</gene>
<feature type="region of interest" description="Disordered" evidence="2">
    <location>
        <begin position="251"/>
        <end position="270"/>
    </location>
</feature>
<dbReference type="GO" id="GO:0005814">
    <property type="term" value="C:centriole"/>
    <property type="evidence" value="ECO:0007669"/>
    <property type="project" value="TreeGrafter"/>
</dbReference>
<dbReference type="Pfam" id="PF21007">
    <property type="entry name" value="FBF1"/>
    <property type="match status" value="1"/>
</dbReference>
<comment type="caution">
    <text evidence="4">The sequence shown here is derived from an EMBL/GenBank/DDBJ whole genome shotgun (WGS) entry which is preliminary data.</text>
</comment>
<dbReference type="InterPro" id="IPR033561">
    <property type="entry name" value="FBF1"/>
</dbReference>
<dbReference type="PANTHER" id="PTHR33689:SF1">
    <property type="entry name" value="FAS-BINDING FACTOR 1"/>
    <property type="match status" value="1"/>
</dbReference>
<dbReference type="EMBL" id="CAJNOC010000401">
    <property type="protein sequence ID" value="CAF0756317.1"/>
    <property type="molecule type" value="Genomic_DNA"/>
</dbReference>
<feature type="compositionally biased region" description="Polar residues" evidence="2">
    <location>
        <begin position="251"/>
        <end position="260"/>
    </location>
</feature>
<feature type="region of interest" description="Disordered" evidence="2">
    <location>
        <begin position="119"/>
        <end position="143"/>
    </location>
</feature>
<protein>
    <recommendedName>
        <fullName evidence="3">Fas-binding factor 1 C-terminal domain-containing protein</fullName>
    </recommendedName>
</protein>
<feature type="coiled-coil region" evidence="1">
    <location>
        <begin position="386"/>
        <end position="413"/>
    </location>
</feature>
<evidence type="ECO:0000259" key="3">
    <source>
        <dbReference type="Pfam" id="PF21007"/>
    </source>
</evidence>
<feature type="compositionally biased region" description="Polar residues" evidence="2">
    <location>
        <begin position="125"/>
        <end position="143"/>
    </location>
</feature>
<feature type="coiled-coil region" evidence="1">
    <location>
        <begin position="558"/>
        <end position="617"/>
    </location>
</feature>
<evidence type="ECO:0000313" key="4">
    <source>
        <dbReference type="EMBL" id="CAF0756317.1"/>
    </source>
</evidence>
<dbReference type="InterPro" id="IPR049390">
    <property type="entry name" value="FBF1_C"/>
</dbReference>
<keyword evidence="1" id="KW-0175">Coiled coil</keyword>
<dbReference type="GO" id="GO:0090162">
    <property type="term" value="P:establishment of epithelial cell polarity"/>
    <property type="evidence" value="ECO:0007669"/>
    <property type="project" value="InterPro"/>
</dbReference>
<accession>A0A813PQM9</accession>
<dbReference type="GO" id="GO:0097539">
    <property type="term" value="C:ciliary transition fiber"/>
    <property type="evidence" value="ECO:0007669"/>
    <property type="project" value="InterPro"/>
</dbReference>
<name>A0A813PQM9_9BILA</name>
<feature type="domain" description="Fas-binding factor 1 C-terminal" evidence="3">
    <location>
        <begin position="396"/>
        <end position="906"/>
    </location>
</feature>
<organism evidence="4 5">
    <name type="scientific">Brachionus calyciflorus</name>
    <dbReference type="NCBI Taxonomy" id="104777"/>
    <lineage>
        <taxon>Eukaryota</taxon>
        <taxon>Metazoa</taxon>
        <taxon>Spiralia</taxon>
        <taxon>Gnathifera</taxon>
        <taxon>Rotifera</taxon>
        <taxon>Eurotatoria</taxon>
        <taxon>Monogononta</taxon>
        <taxon>Pseudotrocha</taxon>
        <taxon>Ploima</taxon>
        <taxon>Brachionidae</taxon>
        <taxon>Brachionus</taxon>
    </lineage>
</organism>
<evidence type="ECO:0000256" key="2">
    <source>
        <dbReference type="SAM" id="MobiDB-lite"/>
    </source>
</evidence>
<feature type="coiled-coil region" evidence="1">
    <location>
        <begin position="788"/>
        <end position="822"/>
    </location>
</feature>
<reference evidence="4" key="1">
    <citation type="submission" date="2021-02" db="EMBL/GenBank/DDBJ databases">
        <authorList>
            <person name="Nowell W R."/>
        </authorList>
    </citation>
    <scope>NUCLEOTIDE SEQUENCE</scope>
    <source>
        <strain evidence="4">Ploen Becks lab</strain>
    </source>
</reference>
<dbReference type="AlphaFoldDB" id="A0A813PQM9"/>
<dbReference type="GO" id="GO:0036064">
    <property type="term" value="C:ciliary basal body"/>
    <property type="evidence" value="ECO:0007669"/>
    <property type="project" value="TreeGrafter"/>
</dbReference>
<proteinExistence type="predicted"/>
<feature type="compositionally biased region" description="Basic and acidic residues" evidence="2">
    <location>
        <begin position="261"/>
        <end position="270"/>
    </location>
</feature>
<sequence length="921" mass="107067">MSRFNHKFNSSFNDSDISDADGDDIAKILRDTEDLDGGIKKNMTKPNLSQTMPSALNKSNSIIQRNKSFNFEDDPLDNLDELIGKKHLVQNTSSKPPLASTMPAPAKNNKIGFIFDDDIQDSKPKPSTQINQTSKQIDNTSKQKSLVDELFGKPKQEKSNTDFKLDDKYVKMSQEAIKSEDENFVFGSYMPSVALTTPRAGPPKRSVSFNDDLNDDDFMNKPKMDSSNLNKTVPANKLDLDFDFESLLKPKSQSKPVQNNKNDEWLKEPPKLETSFDLDASFSNQKRRGSIADKPPINFKSTKDSMNSSFADSIENMEQNTTTTNNNKNLGLANMQPLGFEVKTIEDNKEQNWFNNLVTNRKTTTSQIVPKKQNNVENVVVDKSDSNGLIQRIKQLEYENQDLKLQLEHTKTNSDLQIQLIKDSCDNQVKMLKQDRENGLKLFKEEKEILQNHIDLIEKEKLDLSNVYKLKLDDKQKEFDMEIDKLKQLHKVALANLKEEHEEFVNRIKRLKENEISAAIAANSHTRTLENVISLIEDNTKNLDSISHKVQMDHMVNMNEHDLQIRNKEEKLRLQEERLSRQQKDYETEIRNLNETIQRLENHLAEQSKNVAEERWKTKQQEKKMEAFQEALINEQKIIMEKLARERNDIDRSKDEILLEQKRLMQQIYEEKRKIAEDRANLEASLNAYKDKQHKDSLSNINIEAEISVSTKRLNDEKERLEKLRIDLREKELEIQQEKKSLEEKKHEMNIKNNKLDQLQAVLNSKYSDAEELYMKSNRERESNQKILNQINEIKMNHDSRLNQIQQQLLVLNERETQINQEKIALYKLQQDIELYKSNLTCSKCKEPVKDLSILAMSMQSSGYGTAFVNNSQLEDSKLLRQLKVQALKDKQFINDERQFIEQLKNNNRSYSMNQLNSTLA</sequence>
<evidence type="ECO:0000313" key="5">
    <source>
        <dbReference type="Proteomes" id="UP000663879"/>
    </source>
</evidence>
<feature type="coiled-coil region" evidence="1">
    <location>
        <begin position="440"/>
        <end position="514"/>
    </location>
</feature>
<dbReference type="GO" id="GO:0060271">
    <property type="term" value="P:cilium assembly"/>
    <property type="evidence" value="ECO:0007669"/>
    <property type="project" value="InterPro"/>
</dbReference>
<keyword evidence="5" id="KW-1185">Reference proteome</keyword>
<feature type="coiled-coil region" evidence="1">
    <location>
        <begin position="665"/>
        <end position="762"/>
    </location>
</feature>
<dbReference type="OrthoDB" id="8195456at2759"/>
<dbReference type="PANTHER" id="PTHR33689">
    <property type="entry name" value="FAS-BINDING FACTOR 1"/>
    <property type="match status" value="1"/>
</dbReference>
<feature type="region of interest" description="Disordered" evidence="2">
    <location>
        <begin position="1"/>
        <end position="21"/>
    </location>
</feature>